<organism evidence="1 2">
    <name type="scientific">Archangium gephyra</name>
    <dbReference type="NCBI Taxonomy" id="48"/>
    <lineage>
        <taxon>Bacteria</taxon>
        <taxon>Pseudomonadati</taxon>
        <taxon>Myxococcota</taxon>
        <taxon>Myxococcia</taxon>
        <taxon>Myxococcales</taxon>
        <taxon>Cystobacterineae</taxon>
        <taxon>Archangiaceae</taxon>
        <taxon>Archangium</taxon>
    </lineage>
</organism>
<sequence length="167" mass="18162">MFALVLSGCGNFTFTTQLKGEATIQGSPLGGVLNVFPQLGSFSNINFDQNQDFKNNDARREMVKETKCTSFAIRIVSPTDQDFAFLETLEFAVKSGDTETVIARKTGIDMLGLKAPNPTLTLDLPGEDISQHVRAENFTIISRATGRQPNQDVSLEATVKFLVGVGL</sequence>
<dbReference type="AlphaFoldDB" id="A0A2W5TVD6"/>
<evidence type="ECO:0000313" key="1">
    <source>
        <dbReference type="EMBL" id="PZR18442.1"/>
    </source>
</evidence>
<protein>
    <submittedName>
        <fullName evidence="1">Uncharacterized protein</fullName>
    </submittedName>
</protein>
<evidence type="ECO:0000313" key="2">
    <source>
        <dbReference type="Proteomes" id="UP000249061"/>
    </source>
</evidence>
<dbReference type="Proteomes" id="UP000249061">
    <property type="component" value="Unassembled WGS sequence"/>
</dbReference>
<dbReference type="EMBL" id="QFQP01000001">
    <property type="protein sequence ID" value="PZR18442.1"/>
    <property type="molecule type" value="Genomic_DNA"/>
</dbReference>
<name>A0A2W5TVD6_9BACT</name>
<gene>
    <name evidence="1" type="ORF">DI536_00750</name>
</gene>
<comment type="caution">
    <text evidence="1">The sequence shown here is derived from an EMBL/GenBank/DDBJ whole genome shotgun (WGS) entry which is preliminary data.</text>
</comment>
<reference evidence="1 2" key="1">
    <citation type="submission" date="2017-08" db="EMBL/GenBank/DDBJ databases">
        <title>Infants hospitalized years apart are colonized by the same room-sourced microbial strains.</title>
        <authorList>
            <person name="Brooks B."/>
            <person name="Olm M.R."/>
            <person name="Firek B.A."/>
            <person name="Baker R."/>
            <person name="Thomas B.C."/>
            <person name="Morowitz M.J."/>
            <person name="Banfield J.F."/>
        </authorList>
    </citation>
    <scope>NUCLEOTIDE SEQUENCE [LARGE SCALE GENOMIC DNA]</scope>
    <source>
        <strain evidence="1">S2_003_000_R2_14</strain>
    </source>
</reference>
<proteinExistence type="predicted"/>
<accession>A0A2W5TVD6</accession>